<protein>
    <submittedName>
        <fullName evidence="4">Glycosyltransferase family 2 protein</fullName>
    </submittedName>
</protein>
<feature type="region of interest" description="Disordered" evidence="2">
    <location>
        <begin position="257"/>
        <end position="277"/>
    </location>
</feature>
<gene>
    <name evidence="4" type="ORF">EAH80_23800</name>
</gene>
<proteinExistence type="inferred from homology"/>
<evidence type="ECO:0000256" key="2">
    <source>
        <dbReference type="SAM" id="MobiDB-lite"/>
    </source>
</evidence>
<evidence type="ECO:0000313" key="4">
    <source>
        <dbReference type="EMBL" id="TPG31509.1"/>
    </source>
</evidence>
<dbReference type="SUPFAM" id="SSF53448">
    <property type="entry name" value="Nucleotide-diphospho-sugar transferases"/>
    <property type="match status" value="1"/>
</dbReference>
<dbReference type="EMBL" id="RCZG01000012">
    <property type="protein sequence ID" value="TPG31509.1"/>
    <property type="molecule type" value="Genomic_DNA"/>
</dbReference>
<dbReference type="InterPro" id="IPR050256">
    <property type="entry name" value="Glycosyltransferase_2"/>
</dbReference>
<evidence type="ECO:0000256" key="1">
    <source>
        <dbReference type="ARBA" id="ARBA00006739"/>
    </source>
</evidence>
<evidence type="ECO:0000259" key="3">
    <source>
        <dbReference type="Pfam" id="PF00535"/>
    </source>
</evidence>
<dbReference type="Pfam" id="PF00535">
    <property type="entry name" value="Glycos_transf_2"/>
    <property type="match status" value="1"/>
</dbReference>
<comment type="caution">
    <text evidence="4">The sequence shown here is derived from an EMBL/GenBank/DDBJ whole genome shotgun (WGS) entry which is preliminary data.</text>
</comment>
<dbReference type="PANTHER" id="PTHR48090:SF7">
    <property type="entry name" value="RFBJ PROTEIN"/>
    <property type="match status" value="1"/>
</dbReference>
<feature type="domain" description="Glycosyltransferase 2-like" evidence="3">
    <location>
        <begin position="32"/>
        <end position="183"/>
    </location>
</feature>
<evidence type="ECO:0000313" key="5">
    <source>
        <dbReference type="Proteomes" id="UP000320095"/>
    </source>
</evidence>
<organism evidence="4 5">
    <name type="scientific">Mycolicibacterium hodleri</name>
    <dbReference type="NCBI Taxonomy" id="49897"/>
    <lineage>
        <taxon>Bacteria</taxon>
        <taxon>Bacillati</taxon>
        <taxon>Actinomycetota</taxon>
        <taxon>Actinomycetes</taxon>
        <taxon>Mycobacteriales</taxon>
        <taxon>Mycobacteriaceae</taxon>
        <taxon>Mycolicibacterium</taxon>
    </lineage>
</organism>
<sequence>MSVEAPGTEERDTLERGPGPLPSPTRPRNTVSVIIPAMNEARNLPDVARRMPAGIDEIIFVDGHSVDNSIEVARMLWPTAKIISQTRRGKGNALVCGFLAATSDIVVMIDADGSTDPGEIALFVEALAGGADVVKGSRFAAGGGSSDFTFTRRLGNKVFNALVNQKFGASFTDLCYGYMAFWRCHLPSMSLPDTEATEAQWGDGFEIETLINVRILKSGLRVVEVPSFERSRIYGASNLRTFSDGWRVLRTIHGERSTRRSTPSRDWVDHAGPYAHR</sequence>
<dbReference type="AlphaFoldDB" id="A0A502E3H8"/>
<name>A0A502E3H8_9MYCO</name>
<dbReference type="Proteomes" id="UP000320095">
    <property type="component" value="Unassembled WGS sequence"/>
</dbReference>
<dbReference type="InterPro" id="IPR001173">
    <property type="entry name" value="Glyco_trans_2-like"/>
</dbReference>
<dbReference type="OrthoDB" id="3177103at2"/>
<accession>A0A502E3H8</accession>
<dbReference type="Gene3D" id="3.90.550.10">
    <property type="entry name" value="Spore Coat Polysaccharide Biosynthesis Protein SpsA, Chain A"/>
    <property type="match status" value="1"/>
</dbReference>
<comment type="similarity">
    <text evidence="1">Belongs to the glycosyltransferase 2 family.</text>
</comment>
<dbReference type="CDD" id="cd04179">
    <property type="entry name" value="DPM_DPG-synthase_like"/>
    <property type="match status" value="1"/>
</dbReference>
<dbReference type="InterPro" id="IPR029044">
    <property type="entry name" value="Nucleotide-diphossugar_trans"/>
</dbReference>
<dbReference type="GO" id="GO:0016740">
    <property type="term" value="F:transferase activity"/>
    <property type="evidence" value="ECO:0007669"/>
    <property type="project" value="UniProtKB-KW"/>
</dbReference>
<keyword evidence="5" id="KW-1185">Reference proteome</keyword>
<feature type="region of interest" description="Disordered" evidence="2">
    <location>
        <begin position="1"/>
        <end position="29"/>
    </location>
</feature>
<dbReference type="RefSeq" id="WP_140696575.1">
    <property type="nucleotide sequence ID" value="NZ_RCZG01000012.1"/>
</dbReference>
<reference evidence="4 5" key="1">
    <citation type="journal article" date="2019" name="Environ. Microbiol.">
        <title>Species interactions and distinct microbial communities in high Arctic permafrost affected cryosols are associated with the CH4 and CO2 gas fluxes.</title>
        <authorList>
            <person name="Altshuler I."/>
            <person name="Hamel J."/>
            <person name="Turney S."/>
            <person name="Magnuson E."/>
            <person name="Levesque R."/>
            <person name="Greer C."/>
            <person name="Whyte L.G."/>
        </authorList>
    </citation>
    <scope>NUCLEOTIDE SEQUENCE [LARGE SCALE GENOMIC DNA]</scope>
    <source>
        <strain evidence="4 5">S5.20</strain>
    </source>
</reference>
<keyword evidence="4" id="KW-0808">Transferase</keyword>
<dbReference type="PANTHER" id="PTHR48090">
    <property type="entry name" value="UNDECAPRENYL-PHOSPHATE 4-DEOXY-4-FORMAMIDO-L-ARABINOSE TRANSFERASE-RELATED"/>
    <property type="match status" value="1"/>
</dbReference>